<comment type="pathway">
    <text evidence="2 8">One-carbon metabolism; tetrahydrofolate interconversion.</text>
</comment>
<protein>
    <recommendedName>
        <fullName evidence="8">Methylenetetrahydrofolate reductase</fullName>
    </recommendedName>
</protein>
<gene>
    <name evidence="9" type="primary">metF</name>
    <name evidence="9" type="ORF">HMPREF9607_00611</name>
</gene>
<keyword evidence="6 8" id="KW-0560">Oxidoreductase</keyword>
<dbReference type="InterPro" id="IPR029041">
    <property type="entry name" value="FAD-linked_oxidoreductase-like"/>
</dbReference>
<dbReference type="SUPFAM" id="SSF51730">
    <property type="entry name" value="FAD-linked oxidoreductase"/>
    <property type="match status" value="1"/>
</dbReference>
<evidence type="ECO:0000256" key="7">
    <source>
        <dbReference type="ARBA" id="ARBA00048628"/>
    </source>
</evidence>
<evidence type="ECO:0000313" key="10">
    <source>
        <dbReference type="Proteomes" id="UP000003179"/>
    </source>
</evidence>
<sequence>METSPQAGHVARLLGAPPSLSHMQSQTPTIADLLASGERPLHSFEFMPPRSEDDVYRLWSATDALVPMAPDFISVTYGANGSRRDRTLRCTQHMVSTGLRTVGHLTCVAQSVADLEQMVADYAESGVDHVLAIRGDMPGGAGLPWVPHPEGLPNATELVRLVKRIHPEACIGVGAFPDGHPEARDIDLDARILVDKAQAGASFAITQLFFLPSHYQRLVERVRGMGCDIPITPGIMPITSYGQIRRFSELAGTDVPAELVAQLEEAKGDKAAVRRIGLAAAVDMCCELLDAGAPGLHYYTLNRSRATTELRTMLAQRRPELAGLPREFEVSSAV</sequence>
<reference evidence="9" key="1">
    <citation type="submission" date="2010-08" db="EMBL/GenBank/DDBJ databases">
        <authorList>
            <person name="Weinstock G."/>
            <person name="Sodergren E."/>
            <person name="Clifton S."/>
            <person name="Fulton L."/>
            <person name="Fulton B."/>
            <person name="Courtney L."/>
            <person name="Fronick C."/>
            <person name="Harrison M."/>
            <person name="Strong C."/>
            <person name="Farmer C."/>
            <person name="Delahaunty K."/>
            <person name="Markovic C."/>
            <person name="Hall O."/>
            <person name="Minx P."/>
            <person name="Tomlinson C."/>
            <person name="Mitreva M."/>
            <person name="Hou S."/>
            <person name="Chen J."/>
            <person name="Wollam A."/>
            <person name="Pepin K.H."/>
            <person name="Johnson M."/>
            <person name="Bhonagiri V."/>
            <person name="Zhang X."/>
            <person name="Suruliraj S."/>
            <person name="Warren W."/>
            <person name="Chinwalla A."/>
            <person name="Mardis E.R."/>
            <person name="Wilson R.K."/>
        </authorList>
    </citation>
    <scope>NUCLEOTIDE SEQUENCE [LARGE SCALE GENOMIC DNA]</scope>
    <source>
        <strain evidence="9">HL044PA1</strain>
    </source>
</reference>
<keyword evidence="10" id="KW-1185">Reference proteome</keyword>
<evidence type="ECO:0000313" key="9">
    <source>
        <dbReference type="EMBL" id="EFS93135.1"/>
    </source>
</evidence>
<proteinExistence type="inferred from homology"/>
<dbReference type="CDD" id="cd00537">
    <property type="entry name" value="MTHFR"/>
    <property type="match status" value="1"/>
</dbReference>
<organism evidence="9 10">
    <name type="scientific">Cutibacterium modestum HL044PA1</name>
    <dbReference type="NCBI Taxonomy" id="765109"/>
    <lineage>
        <taxon>Bacteria</taxon>
        <taxon>Bacillati</taxon>
        <taxon>Actinomycetota</taxon>
        <taxon>Actinomycetes</taxon>
        <taxon>Propionibacteriales</taxon>
        <taxon>Propionibacteriaceae</taxon>
        <taxon>Cutibacterium</taxon>
        <taxon>Cutibacterium modestum</taxon>
    </lineage>
</organism>
<accession>A0ABN0C7A3</accession>
<evidence type="ECO:0000256" key="4">
    <source>
        <dbReference type="ARBA" id="ARBA00022630"/>
    </source>
</evidence>
<comment type="catalytic activity">
    <reaction evidence="7">
        <text>(6S)-5-methyl-5,6,7,8-tetrahydrofolate + NAD(+) = (6R)-5,10-methylene-5,6,7,8-tetrahydrofolate + NADH + H(+)</text>
        <dbReference type="Rhea" id="RHEA:19821"/>
        <dbReference type="ChEBI" id="CHEBI:15378"/>
        <dbReference type="ChEBI" id="CHEBI:15636"/>
        <dbReference type="ChEBI" id="CHEBI:18608"/>
        <dbReference type="ChEBI" id="CHEBI:57540"/>
        <dbReference type="ChEBI" id="CHEBI:57945"/>
        <dbReference type="EC" id="1.5.1.54"/>
    </reaction>
    <physiologicalReaction direction="right-to-left" evidence="7">
        <dbReference type="Rhea" id="RHEA:19823"/>
    </physiologicalReaction>
</comment>
<dbReference type="Gene3D" id="3.20.20.220">
    <property type="match status" value="1"/>
</dbReference>
<dbReference type="PANTHER" id="PTHR45754">
    <property type="entry name" value="METHYLENETETRAHYDROFOLATE REDUCTASE"/>
    <property type="match status" value="1"/>
</dbReference>
<dbReference type="GO" id="GO:0004489">
    <property type="term" value="F:methylenetetrahydrofolate reductase [NAD(P)H] activity"/>
    <property type="evidence" value="ECO:0007669"/>
    <property type="project" value="UniProtKB-EC"/>
</dbReference>
<evidence type="ECO:0000256" key="2">
    <source>
        <dbReference type="ARBA" id="ARBA00004777"/>
    </source>
</evidence>
<evidence type="ECO:0000256" key="6">
    <source>
        <dbReference type="ARBA" id="ARBA00023002"/>
    </source>
</evidence>
<comment type="cofactor">
    <cofactor evidence="1 8">
        <name>FAD</name>
        <dbReference type="ChEBI" id="CHEBI:57692"/>
    </cofactor>
</comment>
<keyword evidence="4 8" id="KW-0285">Flavoprotein</keyword>
<evidence type="ECO:0000256" key="8">
    <source>
        <dbReference type="RuleBase" id="RU003862"/>
    </source>
</evidence>
<evidence type="ECO:0000256" key="1">
    <source>
        <dbReference type="ARBA" id="ARBA00001974"/>
    </source>
</evidence>
<evidence type="ECO:0000256" key="3">
    <source>
        <dbReference type="ARBA" id="ARBA00006743"/>
    </source>
</evidence>
<keyword evidence="5 8" id="KW-0274">FAD</keyword>
<dbReference type="EMBL" id="ADZU01000012">
    <property type="protein sequence ID" value="EFS93135.1"/>
    <property type="molecule type" value="Genomic_DNA"/>
</dbReference>
<dbReference type="PANTHER" id="PTHR45754:SF3">
    <property type="entry name" value="METHYLENETETRAHYDROFOLATE REDUCTASE (NADPH)"/>
    <property type="match status" value="1"/>
</dbReference>
<dbReference type="Proteomes" id="UP000003179">
    <property type="component" value="Unassembled WGS sequence"/>
</dbReference>
<comment type="similarity">
    <text evidence="3 8">Belongs to the methylenetetrahydrofolate reductase family.</text>
</comment>
<dbReference type="Pfam" id="PF02219">
    <property type="entry name" value="MTHFR"/>
    <property type="match status" value="1"/>
</dbReference>
<evidence type="ECO:0000256" key="5">
    <source>
        <dbReference type="ARBA" id="ARBA00022827"/>
    </source>
</evidence>
<dbReference type="InterPro" id="IPR003171">
    <property type="entry name" value="Mehydrof_redctse-like"/>
</dbReference>
<name>A0ABN0C7A3_9ACTN</name>
<comment type="caution">
    <text evidence="9">The sequence shown here is derived from an EMBL/GenBank/DDBJ whole genome shotgun (WGS) entry which is preliminary data.</text>
</comment>